<dbReference type="AlphaFoldDB" id="A0A368NVH9"/>
<name>A0A368NVH9_AGRVI</name>
<gene>
    <name evidence="1" type="ORF">DXT89_10115</name>
</gene>
<comment type="caution">
    <text evidence="1">The sequence shown here is derived from an EMBL/GenBank/DDBJ whole genome shotgun (WGS) entry which is preliminary data.</text>
</comment>
<dbReference type="Proteomes" id="UP000436911">
    <property type="component" value="Unassembled WGS sequence"/>
</dbReference>
<organism evidence="1 2">
    <name type="scientific">Agrobacterium vitis</name>
    <name type="common">Rhizobium vitis</name>
    <dbReference type="NCBI Taxonomy" id="373"/>
    <lineage>
        <taxon>Bacteria</taxon>
        <taxon>Pseudomonadati</taxon>
        <taxon>Pseudomonadota</taxon>
        <taxon>Alphaproteobacteria</taxon>
        <taxon>Hyphomicrobiales</taxon>
        <taxon>Rhizobiaceae</taxon>
        <taxon>Rhizobium/Agrobacterium group</taxon>
        <taxon>Agrobacterium</taxon>
    </lineage>
</organism>
<reference evidence="1 2" key="1">
    <citation type="submission" date="2018-08" db="EMBL/GenBank/DDBJ databases">
        <title>Genome sequencing of Agrobacterium vitis strain ICMP 10754.</title>
        <authorList>
            <person name="Visnovsky S.B."/>
            <person name="Pitman A.R."/>
        </authorList>
    </citation>
    <scope>NUCLEOTIDE SEQUENCE [LARGE SCALE GENOMIC DNA]</scope>
    <source>
        <strain evidence="1 2">ICMP 10754</strain>
    </source>
</reference>
<accession>A0A368NVH9</accession>
<sequence length="62" mass="7174">MIALLLFHHFKVSFTAKFLRISSFAAVFSVERTRSDFSRTYAADLNVKRRMVAQTRGILTLH</sequence>
<protein>
    <submittedName>
        <fullName evidence="1">Uncharacterized protein</fullName>
    </submittedName>
</protein>
<proteinExistence type="predicted"/>
<dbReference type="EMBL" id="QUSG01000004">
    <property type="protein sequence ID" value="KAA3528366.1"/>
    <property type="molecule type" value="Genomic_DNA"/>
</dbReference>
<evidence type="ECO:0000313" key="1">
    <source>
        <dbReference type="EMBL" id="KAA3528366.1"/>
    </source>
</evidence>
<evidence type="ECO:0000313" key="2">
    <source>
        <dbReference type="Proteomes" id="UP000436911"/>
    </source>
</evidence>